<feature type="domain" description="Senescence" evidence="2">
    <location>
        <begin position="257"/>
        <end position="443"/>
    </location>
</feature>
<evidence type="ECO:0000259" key="2">
    <source>
        <dbReference type="Pfam" id="PF06911"/>
    </source>
</evidence>
<feature type="compositionally biased region" description="Low complexity" evidence="1">
    <location>
        <begin position="20"/>
        <end position="41"/>
    </location>
</feature>
<keyword evidence="4" id="KW-1185">Reference proteome</keyword>
<feature type="region of interest" description="Disordered" evidence="1">
    <location>
        <begin position="1"/>
        <end position="43"/>
    </location>
</feature>
<dbReference type="Pfam" id="PF06911">
    <property type="entry name" value="Senescence"/>
    <property type="match status" value="1"/>
</dbReference>
<proteinExistence type="predicted"/>
<evidence type="ECO:0000256" key="1">
    <source>
        <dbReference type="SAM" id="MobiDB-lite"/>
    </source>
</evidence>
<dbReference type="GO" id="GO:0005886">
    <property type="term" value="C:plasma membrane"/>
    <property type="evidence" value="ECO:0007669"/>
    <property type="project" value="TreeGrafter"/>
</dbReference>
<dbReference type="EMBL" id="CM017322">
    <property type="protein sequence ID" value="KAE8008745.1"/>
    <property type="molecule type" value="Genomic_DNA"/>
</dbReference>
<dbReference type="Proteomes" id="UP000327013">
    <property type="component" value="Chromosome 2"/>
</dbReference>
<dbReference type="PANTHER" id="PTHR21068:SF50">
    <property type="entry name" value="PROTEIN EARLY-RESPONSIVE TO DEHYDRATION 7, CHLOROPLASTIC-LIKE ISOFORM X1"/>
    <property type="match status" value="1"/>
</dbReference>
<protein>
    <recommendedName>
        <fullName evidence="2">Senescence domain-containing protein</fullName>
    </recommendedName>
</protein>
<dbReference type="AlphaFoldDB" id="A0A5N6QNL6"/>
<name>A0A5N6QNL6_9ROSI</name>
<reference evidence="3 4" key="1">
    <citation type="submission" date="2019-06" db="EMBL/GenBank/DDBJ databases">
        <title>A chromosomal-level reference genome of Carpinus fangiana (Coryloideae, Betulaceae).</title>
        <authorList>
            <person name="Yang X."/>
            <person name="Wang Z."/>
            <person name="Zhang L."/>
            <person name="Hao G."/>
            <person name="Liu J."/>
            <person name="Yang Y."/>
        </authorList>
    </citation>
    <scope>NUCLEOTIDE SEQUENCE [LARGE SCALE GENOMIC DNA]</scope>
    <source>
        <strain evidence="3">Cfa_2016G</strain>
        <tissue evidence="3">Leaf</tissue>
    </source>
</reference>
<dbReference type="PANTHER" id="PTHR21068">
    <property type="entry name" value="SPARTIN"/>
    <property type="match status" value="1"/>
</dbReference>
<evidence type="ECO:0000313" key="3">
    <source>
        <dbReference type="EMBL" id="KAE8008745.1"/>
    </source>
</evidence>
<accession>A0A5N6QNL6</accession>
<dbReference type="OrthoDB" id="20821at2759"/>
<dbReference type="InterPro" id="IPR009686">
    <property type="entry name" value="Senescence/spartin_C"/>
</dbReference>
<dbReference type="InterPro" id="IPR045036">
    <property type="entry name" value="Spartin-like"/>
</dbReference>
<gene>
    <name evidence="3" type="ORF">FH972_005229</name>
</gene>
<sequence>MSASKPSQTPNPLYPQVILSNPETNSPFSTNPTSSSAQSSSLYPPVDVNGLAENLFPAEDDAVSGTSSSSSEDVIVRVPGVLVHLIEKDRSVELASGELAIVGLRQGDNVVAVLARVGDEVQWPLAKDEAAVKLDEAHYFFSLRVPVTGSVGNGEDDDGDFGSQECEMLNYGLTIASKGQEALLEELDRVLEKYSCFSVQKVGDLGDWEVLDGSVAREMTPEELDSKEKKELMGESSAAYWTTLAPNVEDYSSHVAKMIAAGSGQLIRGILWCGDVTVDRLRWGNEFLKKRMTQRFNSEISPEVMKRMERVKKLTKMSEKVASGVLSGVVKVSGFFTSSIVNSTVGKKFFSLLPGEIVLASLDGFSKVCDAVEVAGRNVMSTTSVVTTGLVSQRYGERAAQVTNEGFDAAGHAIGTAWAVFKIRKAINPKSVLKPTTLAKAAAEANSAERKAKYKK</sequence>
<evidence type="ECO:0000313" key="4">
    <source>
        <dbReference type="Proteomes" id="UP000327013"/>
    </source>
</evidence>
<organism evidence="3 4">
    <name type="scientific">Carpinus fangiana</name>
    <dbReference type="NCBI Taxonomy" id="176857"/>
    <lineage>
        <taxon>Eukaryota</taxon>
        <taxon>Viridiplantae</taxon>
        <taxon>Streptophyta</taxon>
        <taxon>Embryophyta</taxon>
        <taxon>Tracheophyta</taxon>
        <taxon>Spermatophyta</taxon>
        <taxon>Magnoliopsida</taxon>
        <taxon>eudicotyledons</taxon>
        <taxon>Gunneridae</taxon>
        <taxon>Pentapetalae</taxon>
        <taxon>rosids</taxon>
        <taxon>fabids</taxon>
        <taxon>Fagales</taxon>
        <taxon>Betulaceae</taxon>
        <taxon>Carpinus</taxon>
    </lineage>
</organism>
<feature type="compositionally biased region" description="Polar residues" evidence="1">
    <location>
        <begin position="1"/>
        <end position="11"/>
    </location>
</feature>